<keyword evidence="3 7" id="KW-0547">Nucleotide-binding</keyword>
<dbReference type="GO" id="GO:0005737">
    <property type="term" value="C:cytoplasm"/>
    <property type="evidence" value="ECO:0007669"/>
    <property type="project" value="UniProtKB-SubCell"/>
</dbReference>
<dbReference type="InterPro" id="IPR003395">
    <property type="entry name" value="RecF/RecN/SMC_N"/>
</dbReference>
<dbReference type="SUPFAM" id="SSF57997">
    <property type="entry name" value="Tropomyosin"/>
    <property type="match status" value="1"/>
</dbReference>
<dbReference type="GO" id="GO:0007062">
    <property type="term" value="P:sister chromatid cohesion"/>
    <property type="evidence" value="ECO:0007669"/>
    <property type="project" value="InterPro"/>
</dbReference>
<evidence type="ECO:0000256" key="1">
    <source>
        <dbReference type="ARBA" id="ARBA00004496"/>
    </source>
</evidence>
<dbReference type="GO" id="GO:0016887">
    <property type="term" value="F:ATP hydrolysis activity"/>
    <property type="evidence" value="ECO:0007669"/>
    <property type="project" value="InterPro"/>
</dbReference>
<dbReference type="GO" id="GO:0007059">
    <property type="term" value="P:chromosome segregation"/>
    <property type="evidence" value="ECO:0007669"/>
    <property type="project" value="UniProtKB-UniRule"/>
</dbReference>
<comment type="caution">
    <text evidence="9">The sequence shown here is derived from an EMBL/GenBank/DDBJ whole genome shotgun (WGS) entry which is preliminary data.</text>
</comment>
<dbReference type="Proteomes" id="UP000266389">
    <property type="component" value="Unassembled WGS sequence"/>
</dbReference>
<gene>
    <name evidence="7 9" type="primary">smc</name>
    <name evidence="9" type="ORF">D0433_06045</name>
</gene>
<dbReference type="CDD" id="cd03278">
    <property type="entry name" value="ABC_SMC_barmotin"/>
    <property type="match status" value="1"/>
</dbReference>
<sequence length="1178" mass="134497">MFLSRLEVFGFKSFAQRVQLKFDSGLTAIVGPNGCGKTNIVDAIRWVLGEQKTSVLRSDKMENVIFNGTKTRKPLGMSEVSITIENTRNLLPTEYSEVTITRRLYRNGESEYLLNKVPCRLKDITDLFADTGMGSDAYSVIELKMIEQILSDNAEERRRLFEEAAGITKYKQRRKQTFKKLETTAQDLSRVQDIVLEVEKKVASLERQAKKAEQARQVREELRQLEIAIAERELASLRQLSLPLTEKLSAHEQEKLALTAQLDMLDAEIQEKSKSLLDLEKSLASVQKDINQKTELITATEKQILSNEERQKLLSANLSRAQQELDSIRLKLSELNERKLSLQEELRLKESDLAQQREAFETCRAAFAAAEQHLREQRQSIEALRAASSELSKTISTLTLERQALLNRIESLESQRQQSDLRRSELEQKIAERRSQMQTLTQELETARTALSERIATLESAKTRRSELQAELEVEKEKLLHLRSTRDATQNRIAFLQSLLESYEGLPEGVKFLDLEQHKRFGLGSLADLVSTDNDYKLALAAALGDSQSYYISRTLEDALQAIAALQAAGKGKLTFALLDRLSQHLQPVSAFPSNLLRLVDVVRAAPEIRPVLDILIGHVVVASDLEQAMQIASAYPHLEVVTRSGEKISARGFIRGGSIKESEGIRIGKQEELAQLLEQQHAISQSILSTEQRIQALQQAISDINITALEQEIRRAEQSVIELEKRLSQADFECNSFEKEITDLHARLALLAEERQQFEQSLSSLQPELAALQSRLHTLQHELEERLSTLQHSEQTLQAENATLQEKSLQLKECEFSVEKLRTTMQNLEHERNSIIRQQQKLHAESEQSKDEIFRLQSELETMNDNLKRLYEERALVQHRCHELEGLVSTHRADINQSEAKLRDLSRQREVVSQMILEFQQQLSQYALKAEHLRTVIKNEYDVELEEKTFAADDTFEMQAAQERAVQLRQKLKSLGLVNELALQEYEEEKKRLDFLISQRDDLLQAEKQLRDTIEEINRTALELFNKTFQQIRQNFINIFRELFSEGDEADLILQDADDPLEADIQIIAKPKGKRPQSITLLSGGEKTLTATALLFAIYLVKPSPFCILDEVDAPLDDANIDRFVRLLKKFATDTQFIIVTHNKRTMEAAQTLYGVTMEEEGVSKLVAVRLEDIEKN</sequence>
<dbReference type="Pfam" id="PF02463">
    <property type="entry name" value="SMC_N"/>
    <property type="match status" value="2"/>
</dbReference>
<name>A0A395M176_9BACT</name>
<dbReference type="AlphaFoldDB" id="A0A395M176"/>
<organism evidence="9 10">
    <name type="scientific">Candidatus Thermochlorobacter aerophilus</name>
    <dbReference type="NCBI Taxonomy" id="1868324"/>
    <lineage>
        <taxon>Bacteria</taxon>
        <taxon>Pseudomonadati</taxon>
        <taxon>Chlorobiota</taxon>
        <taxon>Chlorobiia</taxon>
        <taxon>Chlorobiales</taxon>
        <taxon>Candidatus Thermochlorobacteriaceae</taxon>
        <taxon>Candidatus Thermochlorobacter</taxon>
    </lineage>
</organism>
<evidence type="ECO:0000256" key="2">
    <source>
        <dbReference type="ARBA" id="ARBA00022490"/>
    </source>
</evidence>
<dbReference type="InterPro" id="IPR011890">
    <property type="entry name" value="SMC_prok"/>
</dbReference>
<comment type="similarity">
    <text evidence="7">Belongs to the SMC family.</text>
</comment>
<keyword evidence="5 7" id="KW-0175">Coiled coil</keyword>
<evidence type="ECO:0000313" key="9">
    <source>
        <dbReference type="EMBL" id="RFM24543.1"/>
    </source>
</evidence>
<dbReference type="NCBIfam" id="TIGR02168">
    <property type="entry name" value="SMC_prok_B"/>
    <property type="match status" value="1"/>
</dbReference>
<comment type="subunit">
    <text evidence="7">Homodimer.</text>
</comment>
<dbReference type="Gene3D" id="3.40.50.300">
    <property type="entry name" value="P-loop containing nucleotide triphosphate hydrolases"/>
    <property type="match status" value="2"/>
</dbReference>
<dbReference type="EMBL" id="PHFL01000039">
    <property type="protein sequence ID" value="RFM24543.1"/>
    <property type="molecule type" value="Genomic_DNA"/>
</dbReference>
<evidence type="ECO:0000256" key="7">
    <source>
        <dbReference type="HAMAP-Rule" id="MF_01894"/>
    </source>
</evidence>
<dbReference type="FunFam" id="3.40.50.300:FF:000901">
    <property type="entry name" value="Chromosome partition protein Smc"/>
    <property type="match status" value="1"/>
</dbReference>
<dbReference type="Pfam" id="PF06470">
    <property type="entry name" value="SMC_hinge"/>
    <property type="match status" value="1"/>
</dbReference>
<dbReference type="Gene3D" id="1.20.1060.20">
    <property type="match status" value="1"/>
</dbReference>
<feature type="coiled-coil region" evidence="7">
    <location>
        <begin position="959"/>
        <end position="1024"/>
    </location>
</feature>
<evidence type="ECO:0000256" key="3">
    <source>
        <dbReference type="ARBA" id="ARBA00022741"/>
    </source>
</evidence>
<dbReference type="InterPro" id="IPR027417">
    <property type="entry name" value="P-loop_NTPase"/>
</dbReference>
<comment type="subcellular location">
    <subcellularLocation>
        <location evidence="1 7">Cytoplasm</location>
    </subcellularLocation>
</comment>
<feature type="domain" description="SMC hinge" evidence="8">
    <location>
        <begin position="520"/>
        <end position="633"/>
    </location>
</feature>
<dbReference type="SUPFAM" id="SSF52540">
    <property type="entry name" value="P-loop containing nucleoside triphosphate hydrolases"/>
    <property type="match status" value="1"/>
</dbReference>
<dbReference type="GO" id="GO:0005524">
    <property type="term" value="F:ATP binding"/>
    <property type="evidence" value="ECO:0007669"/>
    <property type="project" value="UniProtKB-UniRule"/>
</dbReference>
<dbReference type="PANTHER" id="PTHR43977">
    <property type="entry name" value="STRUCTURAL MAINTENANCE OF CHROMOSOMES PROTEIN 3"/>
    <property type="match status" value="1"/>
</dbReference>
<reference evidence="9 10" key="1">
    <citation type="journal article" date="2011" name="ISME J.">
        <title>Community ecology of hot spring cyanobacterial mats: predominant populations and their functional potential.</title>
        <authorList>
            <person name="Klatt C.G."/>
            <person name="Wood J.M."/>
            <person name="Rusch D.B."/>
            <person name="Bateson M.M."/>
            <person name="Hamamura N."/>
            <person name="Heidelberg J.F."/>
            <person name="Grossman A.R."/>
            <person name="Bhaya D."/>
            <person name="Cohan F.M."/>
            <person name="Kuhl M."/>
            <person name="Bryant D.A."/>
            <person name="Ward D.M."/>
        </authorList>
    </citation>
    <scope>NUCLEOTIDE SEQUENCE [LARGE SCALE GENOMIC DNA]</scope>
    <source>
        <strain evidence="9">OS</strain>
    </source>
</reference>
<protein>
    <recommendedName>
        <fullName evidence="7">Chromosome partition protein Smc</fullName>
    </recommendedName>
</protein>
<dbReference type="Gene3D" id="3.30.70.1620">
    <property type="match status" value="1"/>
</dbReference>
<evidence type="ECO:0000256" key="5">
    <source>
        <dbReference type="ARBA" id="ARBA00023054"/>
    </source>
</evidence>
<dbReference type="GO" id="GO:0006260">
    <property type="term" value="P:DNA replication"/>
    <property type="evidence" value="ECO:0007669"/>
    <property type="project" value="UniProtKB-UniRule"/>
</dbReference>
<feature type="binding site" evidence="7">
    <location>
        <begin position="32"/>
        <end position="39"/>
    </location>
    <ligand>
        <name>ATP</name>
        <dbReference type="ChEBI" id="CHEBI:30616"/>
    </ligand>
</feature>
<keyword evidence="2 7" id="KW-0963">Cytoplasm</keyword>
<dbReference type="InterPro" id="IPR010935">
    <property type="entry name" value="SMC_hinge"/>
</dbReference>
<accession>A0A395M176</accession>
<dbReference type="GO" id="GO:0003677">
    <property type="term" value="F:DNA binding"/>
    <property type="evidence" value="ECO:0007669"/>
    <property type="project" value="UniProtKB-UniRule"/>
</dbReference>
<dbReference type="InterPro" id="IPR024704">
    <property type="entry name" value="SMC"/>
</dbReference>
<dbReference type="InterPro" id="IPR036277">
    <property type="entry name" value="SMC_hinge_sf"/>
</dbReference>
<evidence type="ECO:0000259" key="8">
    <source>
        <dbReference type="SMART" id="SM00968"/>
    </source>
</evidence>
<keyword evidence="4 7" id="KW-0067">ATP-binding</keyword>
<feature type="coiled-coil region" evidence="7">
    <location>
        <begin position="707"/>
        <end position="916"/>
    </location>
</feature>
<proteinExistence type="inferred from homology"/>
<evidence type="ECO:0000256" key="6">
    <source>
        <dbReference type="ARBA" id="ARBA00023125"/>
    </source>
</evidence>
<keyword evidence="6 7" id="KW-0238">DNA-binding</keyword>
<comment type="function">
    <text evidence="7">Required for chromosome condensation and partitioning.</text>
</comment>
<dbReference type="SUPFAM" id="SSF75553">
    <property type="entry name" value="Smc hinge domain"/>
    <property type="match status" value="1"/>
</dbReference>
<evidence type="ECO:0000256" key="4">
    <source>
        <dbReference type="ARBA" id="ARBA00022840"/>
    </source>
</evidence>
<feature type="coiled-coil region" evidence="7">
    <location>
        <begin position="188"/>
        <end position="485"/>
    </location>
</feature>
<dbReference type="HAMAP" id="MF_01894">
    <property type="entry name" value="Smc_prok"/>
    <property type="match status" value="1"/>
</dbReference>
<evidence type="ECO:0000313" key="10">
    <source>
        <dbReference type="Proteomes" id="UP000266389"/>
    </source>
</evidence>
<comment type="domain">
    <text evidence="7">Contains large globular domains required for ATP hydrolysis at each terminus and a third globular domain forming a flexible hinge near the middle of the molecule. These domains are separated by coiled-coil structures.</text>
</comment>
<dbReference type="PIRSF" id="PIRSF005719">
    <property type="entry name" value="SMC"/>
    <property type="match status" value="1"/>
</dbReference>
<dbReference type="GO" id="GO:0030261">
    <property type="term" value="P:chromosome condensation"/>
    <property type="evidence" value="ECO:0007669"/>
    <property type="project" value="InterPro"/>
</dbReference>
<dbReference type="GO" id="GO:0005694">
    <property type="term" value="C:chromosome"/>
    <property type="evidence" value="ECO:0007669"/>
    <property type="project" value="InterPro"/>
</dbReference>
<dbReference type="SMART" id="SM00968">
    <property type="entry name" value="SMC_hinge"/>
    <property type="match status" value="1"/>
</dbReference>